<dbReference type="InterPro" id="IPR020558">
    <property type="entry name" value="DiOHA_6PGluconate_deHydtase_CS"/>
</dbReference>
<reference evidence="20" key="1">
    <citation type="submission" date="2018-03" db="EMBL/GenBank/DDBJ databases">
        <authorList>
            <person name="Navarro De La Torre S."/>
        </authorList>
    </citation>
    <scope>NUCLEOTIDE SEQUENCE [LARGE SCALE GENOMIC DNA]</scope>
    <source>
        <strain evidence="20">EAod3</strain>
    </source>
</reference>
<dbReference type="Pfam" id="PF00920">
    <property type="entry name" value="ILVD_EDD_N"/>
    <property type="match status" value="1"/>
</dbReference>
<keyword evidence="9 15" id="KW-0456">Lyase</keyword>
<feature type="domain" description="Dihydroxy-acid/6-phosphogluconate dehydratase C-terminal" evidence="18">
    <location>
        <begin position="396"/>
        <end position="585"/>
    </location>
</feature>
<evidence type="ECO:0000259" key="17">
    <source>
        <dbReference type="Pfam" id="PF00920"/>
    </source>
</evidence>
<dbReference type="HAMAP" id="MF_00012">
    <property type="entry name" value="IlvD"/>
    <property type="match status" value="1"/>
</dbReference>
<sequence length="597" mass="62976">MVRDLFVFITIKSDQIMSQEDRPDSPSTAPLANERAHTRRHSSLVVDGPGKAASRAMLRAVGFSDEDFKKPQVGIASTWSRVTPCNSHINVLADAASDGADEAGGKGVVFNTITISDGIANGTEGMKYSMISREVIADSIETVAGCEGFDGVIAIGGCDKNMPGCMMGLARLDRPGIFVYGGTILPGEGHTDIVSVFEAMGAHSQGNMDLIDVKRIEETAIPGPGSCGGMYTANTMASAIEALGMSLPNSSAQNAVSQTKQDDSREAGAAVLKLLELDIKPSDIMTRKAFENAVTVVISLGGSTNAVLHLIAIANTIGVELTLDDFTEIGKRVPVVADLRPSGHYMMSELVAIGGIQPLMKILLDAGLLHGDCLTVTGQTLAENLADVAPYPEGQNIIKPLDNPIKASSHLRVLYGNLAPEGSVAKITGKEGTRFTGTARVFNSEEEAQARINDLTVVAGDVLVIRYEGPRGGPGMREMLTPTSAIMGRGLGDAVALITDGRFSGGSHGFVVGHITPEAFNGGPIALVEDGDEITIDAENDVMTLHIDDAEMTRRRDAWQRPKPRYTRGAMAKYARTVSSASLGALTDLPEATDDLN</sequence>
<comment type="cofactor">
    <cofactor evidence="15">
        <name>[2Fe-2S] cluster</name>
        <dbReference type="ChEBI" id="CHEBI:190135"/>
    </cofactor>
    <text evidence="15">Binds 1 [2Fe-2S] cluster per subunit. This cluster acts as a Lewis acid cofactor.</text>
</comment>
<comment type="caution">
    <text evidence="15">Lacks conserved residue(s) required for the propagation of feature annotation.</text>
</comment>
<feature type="active site" description="Proton acceptor" evidence="15">
    <location>
        <position position="504"/>
    </location>
</feature>
<evidence type="ECO:0000256" key="5">
    <source>
        <dbReference type="ARBA" id="ARBA00022723"/>
    </source>
</evidence>
<dbReference type="AlphaFoldDB" id="A0A2R8CJ71"/>
<keyword evidence="3 15" id="KW-0028">Amino-acid biosynthesis</keyword>
<dbReference type="PANTHER" id="PTHR21000">
    <property type="entry name" value="DIHYDROXY-ACID DEHYDRATASE DAD"/>
    <property type="match status" value="1"/>
</dbReference>
<dbReference type="InterPro" id="IPR050165">
    <property type="entry name" value="DHAD_IlvD/Edd"/>
</dbReference>
<dbReference type="SUPFAM" id="SSF52016">
    <property type="entry name" value="LeuD/IlvD-like"/>
    <property type="match status" value="1"/>
</dbReference>
<dbReference type="UniPathway" id="UPA00049">
    <property type="reaction ID" value="UER00061"/>
</dbReference>
<evidence type="ECO:0000256" key="13">
    <source>
        <dbReference type="ARBA" id="ARBA00029437"/>
    </source>
</evidence>
<dbReference type="GO" id="GO:0009099">
    <property type="term" value="P:L-valine biosynthetic process"/>
    <property type="evidence" value="ECO:0007669"/>
    <property type="project" value="UniProtKB-UniRule"/>
</dbReference>
<dbReference type="UniPathway" id="UPA00047">
    <property type="reaction ID" value="UER00057"/>
</dbReference>
<evidence type="ECO:0000256" key="10">
    <source>
        <dbReference type="ARBA" id="ARBA00023304"/>
    </source>
</evidence>
<evidence type="ECO:0000256" key="6">
    <source>
        <dbReference type="ARBA" id="ARBA00022842"/>
    </source>
</evidence>
<accession>A0A2R8CJ71</accession>
<comment type="pathway">
    <text evidence="13 15">Amino-acid biosynthesis; L-isoleucine biosynthesis; L-isoleucine from 2-oxobutanoate: step 3/4.</text>
</comment>
<protein>
    <recommendedName>
        <fullName evidence="14 15">Dihydroxy-acid dehydratase</fullName>
        <shortName evidence="15">DAD</shortName>
        <ecNumber evidence="14 15">4.2.1.9</ecNumber>
    </recommendedName>
</protein>
<dbReference type="Pfam" id="PF24877">
    <property type="entry name" value="ILV_EDD_C"/>
    <property type="match status" value="1"/>
</dbReference>
<comment type="pathway">
    <text evidence="12 15">Amino-acid biosynthesis; L-valine biosynthesis; L-valine from pyruvate: step 3/4.</text>
</comment>
<dbReference type="InterPro" id="IPR037237">
    <property type="entry name" value="IlvD/EDD_N"/>
</dbReference>
<dbReference type="FunFam" id="3.50.30.80:FF:000001">
    <property type="entry name" value="Dihydroxy-acid dehydratase"/>
    <property type="match status" value="1"/>
</dbReference>
<feature type="binding site" evidence="15">
    <location>
        <position position="85"/>
    </location>
    <ligand>
        <name>[2Fe-2S] cluster</name>
        <dbReference type="ChEBI" id="CHEBI:190135"/>
    </ligand>
</feature>
<evidence type="ECO:0000256" key="3">
    <source>
        <dbReference type="ARBA" id="ARBA00022605"/>
    </source>
</evidence>
<feature type="binding site" evidence="15">
    <location>
        <position position="478"/>
    </location>
    <ligand>
        <name>Mg(2+)</name>
        <dbReference type="ChEBI" id="CHEBI:18420"/>
    </ligand>
</feature>
<comment type="catalytic activity">
    <reaction evidence="15">
        <text>(2R,3R)-2,3-dihydroxy-3-methylpentanoate = (S)-3-methyl-2-oxopentanoate + H2O</text>
        <dbReference type="Rhea" id="RHEA:27694"/>
        <dbReference type="ChEBI" id="CHEBI:15377"/>
        <dbReference type="ChEBI" id="CHEBI:35146"/>
        <dbReference type="ChEBI" id="CHEBI:49258"/>
        <dbReference type="EC" id="4.2.1.9"/>
    </reaction>
</comment>
<keyword evidence="8 15" id="KW-0411">Iron-sulfur</keyword>
<feature type="modified residue" description="N6-carboxylysine" evidence="15">
    <location>
        <position position="160"/>
    </location>
</feature>
<evidence type="ECO:0000259" key="18">
    <source>
        <dbReference type="Pfam" id="PF24877"/>
    </source>
</evidence>
<dbReference type="InterPro" id="IPR056740">
    <property type="entry name" value="ILV_EDD_C"/>
</dbReference>
<dbReference type="Proteomes" id="UP000244934">
    <property type="component" value="Unassembled WGS sequence"/>
</dbReference>
<feature type="binding site" evidence="15">
    <location>
        <position position="117"/>
    </location>
    <ligand>
        <name>Mg(2+)</name>
        <dbReference type="ChEBI" id="CHEBI:18420"/>
    </ligand>
</feature>
<comment type="similarity">
    <text evidence="2 15">Belongs to the IlvD/Edd family.</text>
</comment>
<dbReference type="GO" id="GO:0004160">
    <property type="term" value="F:dihydroxy-acid dehydratase activity"/>
    <property type="evidence" value="ECO:0007669"/>
    <property type="project" value="UniProtKB-UniRule"/>
</dbReference>
<keyword evidence="4 15" id="KW-0001">2Fe-2S</keyword>
<keyword evidence="10 15" id="KW-0100">Branched-chain amino acid biosynthesis</keyword>
<keyword evidence="5 15" id="KW-0479">Metal-binding</keyword>
<evidence type="ECO:0000256" key="9">
    <source>
        <dbReference type="ARBA" id="ARBA00023239"/>
    </source>
</evidence>
<comment type="cofactor">
    <cofactor evidence="1 15">
        <name>Mg(2+)</name>
        <dbReference type="ChEBI" id="CHEBI:18420"/>
    </cofactor>
</comment>
<evidence type="ECO:0000256" key="8">
    <source>
        <dbReference type="ARBA" id="ARBA00023014"/>
    </source>
</evidence>
<dbReference type="Gene3D" id="3.50.30.80">
    <property type="entry name" value="IlvD/EDD C-terminal domain-like"/>
    <property type="match status" value="1"/>
</dbReference>
<dbReference type="PANTHER" id="PTHR21000:SF5">
    <property type="entry name" value="DIHYDROXY-ACID DEHYDRATASE, MITOCHONDRIAL"/>
    <property type="match status" value="1"/>
</dbReference>
<feature type="domain" description="Dihydroxy-acid/6-phosphogluconate dehydratase N-terminal" evidence="17">
    <location>
        <begin position="70"/>
        <end position="384"/>
    </location>
</feature>
<name>A0A2R8CJ71_9GAMM</name>
<proteinExistence type="inferred from homology"/>
<dbReference type="InterPro" id="IPR004404">
    <property type="entry name" value="DihydroxyA_deHydtase"/>
</dbReference>
<evidence type="ECO:0000256" key="14">
    <source>
        <dbReference type="ARBA" id="ARBA00029490"/>
    </source>
</evidence>
<organism evidence="19 20">
    <name type="scientific">Kushneria phyllosphaerae</name>
    <dbReference type="NCBI Taxonomy" id="2100822"/>
    <lineage>
        <taxon>Bacteria</taxon>
        <taxon>Pseudomonadati</taxon>
        <taxon>Pseudomonadota</taxon>
        <taxon>Gammaproteobacteria</taxon>
        <taxon>Oceanospirillales</taxon>
        <taxon>Halomonadaceae</taxon>
        <taxon>Kushneria</taxon>
    </lineage>
</organism>
<comment type="subunit">
    <text evidence="15">Homodimer.</text>
</comment>
<evidence type="ECO:0000256" key="11">
    <source>
        <dbReference type="ARBA" id="ARBA00029304"/>
    </source>
</evidence>
<evidence type="ECO:0000256" key="7">
    <source>
        <dbReference type="ARBA" id="ARBA00023004"/>
    </source>
</evidence>
<dbReference type="InterPro" id="IPR042096">
    <property type="entry name" value="Dihydro-acid_dehy_C"/>
</dbReference>
<feature type="region of interest" description="Disordered" evidence="16">
    <location>
        <begin position="17"/>
        <end position="46"/>
    </location>
</feature>
<evidence type="ECO:0000256" key="4">
    <source>
        <dbReference type="ARBA" id="ARBA00022714"/>
    </source>
</evidence>
<evidence type="ECO:0000256" key="1">
    <source>
        <dbReference type="ARBA" id="ARBA00001946"/>
    </source>
</evidence>
<dbReference type="PROSITE" id="PS00886">
    <property type="entry name" value="ILVD_EDD_1"/>
    <property type="match status" value="1"/>
</dbReference>
<feature type="binding site" evidence="15">
    <location>
        <position position="159"/>
    </location>
    <ligand>
        <name>Mg(2+)</name>
        <dbReference type="ChEBI" id="CHEBI:18420"/>
    </ligand>
</feature>
<dbReference type="InterPro" id="IPR000581">
    <property type="entry name" value="ILV_EDD_N"/>
</dbReference>
<evidence type="ECO:0000256" key="2">
    <source>
        <dbReference type="ARBA" id="ARBA00006486"/>
    </source>
</evidence>
<keyword evidence="6 15" id="KW-0460">Magnesium</keyword>
<feature type="binding site" description="via carbamate group" evidence="15">
    <location>
        <position position="160"/>
    </location>
    <ligand>
        <name>Mg(2+)</name>
        <dbReference type="ChEBI" id="CHEBI:18420"/>
    </ligand>
</feature>
<dbReference type="NCBIfam" id="NF002068">
    <property type="entry name" value="PRK00911.1"/>
    <property type="match status" value="1"/>
</dbReference>
<dbReference type="GO" id="GO:0009097">
    <property type="term" value="P:isoleucine biosynthetic process"/>
    <property type="evidence" value="ECO:0007669"/>
    <property type="project" value="UniProtKB-UniRule"/>
</dbReference>
<comment type="function">
    <text evidence="15">Functions in the biosynthesis of branched-chain amino acids. Catalyzes the dehydration of (2R,3R)-2,3-dihydroxy-3-methylpentanoate (2,3-dihydroxy-3-methylvalerate) into 2-oxo-3-methylpentanoate (2-oxo-3-methylvalerate) and of (2R)-2,3-dihydroxy-3-methylbutanoate (2,3-dihydroxyisovalerate) into 2-oxo-3-methylbutanoate (2-oxoisovalerate), the penultimate precursor to L-isoleucine and L-valine, respectively.</text>
</comment>
<evidence type="ECO:0000313" key="19">
    <source>
        <dbReference type="EMBL" id="SPJ32967.1"/>
    </source>
</evidence>
<gene>
    <name evidence="15 19" type="primary">ilvD</name>
    <name evidence="19" type="ORF">KSP9073_00969</name>
</gene>
<evidence type="ECO:0000256" key="16">
    <source>
        <dbReference type="SAM" id="MobiDB-lite"/>
    </source>
</evidence>
<evidence type="ECO:0000256" key="15">
    <source>
        <dbReference type="HAMAP-Rule" id="MF_00012"/>
    </source>
</evidence>
<dbReference type="GO" id="GO:0000287">
    <property type="term" value="F:magnesium ion binding"/>
    <property type="evidence" value="ECO:0007669"/>
    <property type="project" value="UniProtKB-UniRule"/>
</dbReference>
<keyword evidence="7 15" id="KW-0408">Iron</keyword>
<keyword evidence="20" id="KW-1185">Reference proteome</keyword>
<comment type="catalytic activity">
    <reaction evidence="11">
        <text>(2R)-2,3-dihydroxy-3-methylbutanoate = 3-methyl-2-oxobutanoate + H2O</text>
        <dbReference type="Rhea" id="RHEA:24809"/>
        <dbReference type="ChEBI" id="CHEBI:11851"/>
        <dbReference type="ChEBI" id="CHEBI:15377"/>
        <dbReference type="ChEBI" id="CHEBI:49072"/>
        <dbReference type="EC" id="4.2.1.9"/>
    </reaction>
    <physiologicalReaction direction="left-to-right" evidence="11">
        <dbReference type="Rhea" id="RHEA:24810"/>
    </physiologicalReaction>
</comment>
<dbReference type="SUPFAM" id="SSF143975">
    <property type="entry name" value="IlvD/EDD N-terminal domain-like"/>
    <property type="match status" value="1"/>
</dbReference>
<dbReference type="NCBIfam" id="TIGR00110">
    <property type="entry name" value="ilvD"/>
    <property type="match status" value="1"/>
</dbReference>
<evidence type="ECO:0000256" key="12">
    <source>
        <dbReference type="ARBA" id="ARBA00029436"/>
    </source>
</evidence>
<dbReference type="GO" id="GO:0051537">
    <property type="term" value="F:2 iron, 2 sulfur cluster binding"/>
    <property type="evidence" value="ECO:0007669"/>
    <property type="project" value="UniProtKB-UniRule"/>
</dbReference>
<dbReference type="PROSITE" id="PS00887">
    <property type="entry name" value="ILVD_EDD_2"/>
    <property type="match status" value="1"/>
</dbReference>
<dbReference type="EC" id="4.2.1.9" evidence="14 15"/>
<evidence type="ECO:0000313" key="20">
    <source>
        <dbReference type="Proteomes" id="UP000244934"/>
    </source>
</evidence>
<dbReference type="EMBL" id="ONZI01000001">
    <property type="protein sequence ID" value="SPJ32967.1"/>
    <property type="molecule type" value="Genomic_DNA"/>
</dbReference>